<dbReference type="PANTHER" id="PTHR14340">
    <property type="entry name" value="MICROFIBRIL-ASSOCIATED GLYCOPROTEIN 3"/>
    <property type="match status" value="1"/>
</dbReference>
<dbReference type="InterPro" id="IPR003961">
    <property type="entry name" value="FN3_dom"/>
</dbReference>
<dbReference type="SUPFAM" id="SSF49265">
    <property type="entry name" value="Fibronectin type III"/>
    <property type="match status" value="1"/>
</dbReference>
<dbReference type="InterPro" id="IPR013783">
    <property type="entry name" value="Ig-like_fold"/>
</dbReference>
<dbReference type="InterPro" id="IPR036116">
    <property type="entry name" value="FN3_sf"/>
</dbReference>
<dbReference type="CDD" id="cd00063">
    <property type="entry name" value="FN3"/>
    <property type="match status" value="1"/>
</dbReference>
<keyword evidence="4" id="KW-1185">Reference proteome</keyword>
<dbReference type="AlphaFoldDB" id="A0A3Q1G184"/>
<accession>A0A3Q1G184</accession>
<dbReference type="Ensembl" id="ENSAPOT00000021781.1">
    <property type="protein sequence ID" value="ENSAPOP00000012140.1"/>
    <property type="gene ID" value="ENSAPOG00000014786.1"/>
</dbReference>
<organism evidence="3 4">
    <name type="scientific">Acanthochromis polyacanthus</name>
    <name type="common">spiny chromis</name>
    <dbReference type="NCBI Taxonomy" id="80966"/>
    <lineage>
        <taxon>Eukaryota</taxon>
        <taxon>Metazoa</taxon>
        <taxon>Chordata</taxon>
        <taxon>Craniata</taxon>
        <taxon>Vertebrata</taxon>
        <taxon>Euteleostomi</taxon>
        <taxon>Actinopterygii</taxon>
        <taxon>Neopterygii</taxon>
        <taxon>Teleostei</taxon>
        <taxon>Neoteleostei</taxon>
        <taxon>Acanthomorphata</taxon>
        <taxon>Ovalentaria</taxon>
        <taxon>Pomacentridae</taxon>
        <taxon>Acanthochromis</taxon>
    </lineage>
</organism>
<sequence length="141" mass="15680">VLIWLCSCSSDLLLSPPDKPSPPRDLVISEVTSESAYLTWKVPEDNGGAVISHYVVQKKDVAADQWVPVAPANKKLSLMAMYLMEGIQYLFRVAAENQFGRSDFVVTKTPVKAEDRLPKSLGGGWVLIMWSGRVKWTLSTR</sequence>
<evidence type="ECO:0000313" key="4">
    <source>
        <dbReference type="Proteomes" id="UP000257200"/>
    </source>
</evidence>
<evidence type="ECO:0000256" key="1">
    <source>
        <dbReference type="ARBA" id="ARBA00023319"/>
    </source>
</evidence>
<dbReference type="InParanoid" id="A0A3Q1G184"/>
<reference evidence="3" key="2">
    <citation type="submission" date="2025-09" db="UniProtKB">
        <authorList>
            <consortium name="Ensembl"/>
        </authorList>
    </citation>
    <scope>IDENTIFICATION</scope>
</reference>
<dbReference type="PANTHER" id="PTHR14340:SF9">
    <property type="entry name" value="FIBRONECTIN TYPE-III DOMAIN-CONTAINING PROTEIN"/>
    <property type="match status" value="1"/>
</dbReference>
<dbReference type="STRING" id="80966.ENSAPOP00000012140"/>
<dbReference type="FunFam" id="2.60.40.10:FF:000003">
    <property type="entry name" value="Titin isoform E"/>
    <property type="match status" value="1"/>
</dbReference>
<dbReference type="SMART" id="SM00060">
    <property type="entry name" value="FN3"/>
    <property type="match status" value="1"/>
</dbReference>
<proteinExistence type="predicted"/>
<dbReference type="GeneTree" id="ENSGT01110000267173"/>
<dbReference type="Gene3D" id="2.60.40.10">
    <property type="entry name" value="Immunoglobulins"/>
    <property type="match status" value="1"/>
</dbReference>
<evidence type="ECO:0000313" key="3">
    <source>
        <dbReference type="Ensembl" id="ENSAPOP00000012140.1"/>
    </source>
</evidence>
<evidence type="ECO:0000259" key="2">
    <source>
        <dbReference type="PROSITE" id="PS50853"/>
    </source>
</evidence>
<protein>
    <recommendedName>
        <fullName evidence="2">Fibronectin type-III domain-containing protein</fullName>
    </recommendedName>
</protein>
<feature type="domain" description="Fibronectin type-III" evidence="2">
    <location>
        <begin position="22"/>
        <end position="116"/>
    </location>
</feature>
<reference evidence="3" key="1">
    <citation type="submission" date="2025-08" db="UniProtKB">
        <authorList>
            <consortium name="Ensembl"/>
        </authorList>
    </citation>
    <scope>IDENTIFICATION</scope>
</reference>
<dbReference type="Pfam" id="PF00041">
    <property type="entry name" value="fn3"/>
    <property type="match status" value="1"/>
</dbReference>
<keyword evidence="1" id="KW-0393">Immunoglobulin domain</keyword>
<dbReference type="PROSITE" id="PS50853">
    <property type="entry name" value="FN3"/>
    <property type="match status" value="1"/>
</dbReference>
<name>A0A3Q1G184_9TELE</name>
<dbReference type="Proteomes" id="UP000257200">
    <property type="component" value="Unplaced"/>
</dbReference>
<dbReference type="PRINTS" id="PR00014">
    <property type="entry name" value="FNTYPEIII"/>
</dbReference>